<comment type="caution">
    <text evidence="1">The sequence shown here is derived from an EMBL/GenBank/DDBJ whole genome shotgun (WGS) entry which is preliminary data.</text>
</comment>
<name>A0A9P1PXG1_YEREN</name>
<organism evidence="1 3">
    <name type="scientific">Yersinia enterocolitica</name>
    <dbReference type="NCBI Taxonomy" id="630"/>
    <lineage>
        <taxon>Bacteria</taxon>
        <taxon>Pseudomonadati</taxon>
        <taxon>Pseudomonadota</taxon>
        <taxon>Gammaproteobacteria</taxon>
        <taxon>Enterobacterales</taxon>
        <taxon>Yersiniaceae</taxon>
        <taxon>Yersinia</taxon>
    </lineage>
</organism>
<dbReference type="EMBL" id="CPZF01000008">
    <property type="protein sequence ID" value="CNG07478.1"/>
    <property type="molecule type" value="Genomic_DNA"/>
</dbReference>
<dbReference type="Proteomes" id="UP000041356">
    <property type="component" value="Unassembled WGS sequence"/>
</dbReference>
<evidence type="ECO:0000313" key="2">
    <source>
        <dbReference type="EMBL" id="ELI8101170.1"/>
    </source>
</evidence>
<proteinExistence type="predicted"/>
<reference evidence="1 3" key="1">
    <citation type="submission" date="2015-03" db="EMBL/GenBank/DDBJ databases">
        <authorList>
            <consortium name="Pathogen Informatics"/>
            <person name="Murphy D."/>
        </authorList>
    </citation>
    <scope>NUCLEOTIDE SEQUENCE [LARGE SCALE GENOMIC DNA]</scope>
    <source>
        <strain evidence="1 3">IP27818</strain>
    </source>
</reference>
<protein>
    <submittedName>
        <fullName evidence="1">Uncharacterized protein</fullName>
    </submittedName>
</protein>
<dbReference type="AlphaFoldDB" id="A0A9P1PXG1"/>
<dbReference type="KEGG" id="yef:FORC2_1986"/>
<dbReference type="Proteomes" id="UP001182355">
    <property type="component" value="Unassembled WGS sequence"/>
</dbReference>
<dbReference type="RefSeq" id="WP_046050889.1">
    <property type="nucleotide sequence ID" value="NZ_CHYV01000002.1"/>
</dbReference>
<gene>
    <name evidence="1" type="ORF">ERS137939_03172</name>
    <name evidence="2" type="ORF">RSF11_000850</name>
</gene>
<evidence type="ECO:0000313" key="1">
    <source>
        <dbReference type="EMBL" id="CNG07478.1"/>
    </source>
</evidence>
<evidence type="ECO:0000313" key="3">
    <source>
        <dbReference type="Proteomes" id="UP000041356"/>
    </source>
</evidence>
<reference evidence="2" key="2">
    <citation type="submission" date="2023-02" db="EMBL/GenBank/DDBJ databases">
        <authorList>
            <person name="Ashton P.M."/>
            <person name="Dallman T."/>
            <person name="Nair S."/>
            <person name="De Pinna E."/>
            <person name="Peters T."/>
            <person name="Grant K."/>
        </authorList>
    </citation>
    <scope>NUCLEOTIDE SEQUENCE</scope>
    <source>
        <strain evidence="2">01103883</strain>
    </source>
</reference>
<dbReference type="EMBL" id="ABNAVX010000003">
    <property type="protein sequence ID" value="ELI8101170.1"/>
    <property type="molecule type" value="Genomic_DNA"/>
</dbReference>
<sequence length="286" mass="32729">MSIISYKIPYTELNNMMLAYTDRGVTQDKAQFYINGYNVAGHDNTGEAIGQLVKNGWLAPPNTLGESERRVNLLNLISNSSMADVMLVRSDTHYFCLKHENNISMEFKLNSDDKLEMIYSVNYRHSNGNDLFTLYCQVPLGKEFELDESGPHVFFEFTEQCPNNLKNDLDCRTIKNRILDWLRNLFYIGHNSTPFTVKNISDAVEIPQLPFSELTDAELRHEVLQRDDEFVHPKNSFWEDEIAILDEIDETQIYNAGVAAGYNEGVDIGFTIGEAKGYIKNLATER</sequence>
<accession>A0A9P1PXG1</accession>